<feature type="compositionally biased region" description="Low complexity" evidence="1">
    <location>
        <begin position="17"/>
        <end position="28"/>
    </location>
</feature>
<feature type="compositionally biased region" description="Low complexity" evidence="1">
    <location>
        <begin position="94"/>
        <end position="118"/>
    </location>
</feature>
<proteinExistence type="predicted"/>
<gene>
    <name evidence="2" type="ORF">CXG81DRAFT_25419</name>
</gene>
<feature type="region of interest" description="Disordered" evidence="1">
    <location>
        <begin position="280"/>
        <end position="310"/>
    </location>
</feature>
<organism evidence="2 3">
    <name type="scientific">Caulochytrium protostelioides</name>
    <dbReference type="NCBI Taxonomy" id="1555241"/>
    <lineage>
        <taxon>Eukaryota</taxon>
        <taxon>Fungi</taxon>
        <taxon>Fungi incertae sedis</taxon>
        <taxon>Chytridiomycota</taxon>
        <taxon>Chytridiomycota incertae sedis</taxon>
        <taxon>Chytridiomycetes</taxon>
        <taxon>Caulochytriales</taxon>
        <taxon>Caulochytriaceae</taxon>
        <taxon>Caulochytrium</taxon>
    </lineage>
</organism>
<evidence type="ECO:0000313" key="2">
    <source>
        <dbReference type="EMBL" id="RKP01929.1"/>
    </source>
</evidence>
<accession>A0A4V1IUW0</accession>
<feature type="compositionally biased region" description="Low complexity" evidence="1">
    <location>
        <begin position="280"/>
        <end position="304"/>
    </location>
</feature>
<evidence type="ECO:0000313" key="3">
    <source>
        <dbReference type="Proteomes" id="UP000274922"/>
    </source>
</evidence>
<sequence length="409" mass="40221">MAASAGAPSVAPPGAVPPARSAPSSSPSRRPPSPPPGRHGPARPRESAVDAPPNAGVDGRRPSSSPWLSVAGRRPKHARLENGPGLRPLPLEGAAASAPSAAAAAAAAAAARASTTAAHEAPGRRRLAERGQTPPLPGASRPVAPPRIGLRAAVGRPPGAAPAPAPAPKLVLVKPVIHRRAGIGAPHAVHAAALMADVRAGRTLAPGAAAATAPPAPSPTPAIAFRSAQDAAAVPETAPPQDDAAAVAVFDDAEATQRLRQGKGAAWLRAQGWALQPTLTAPSAAPGAPAATATATATATASATAPPPPLRASVAEAALPQEPSGAPAAAFPRAITAWQLDAMQRYSLRRSASGLGLVGEGSGLSAAGSASGSRVDLAADAVDAVDEAVAAAMASTETVDPWAQRDRFL</sequence>
<reference evidence="3" key="1">
    <citation type="journal article" date="2018" name="Nat. Microbiol.">
        <title>Leveraging single-cell genomics to expand the fungal tree of life.</title>
        <authorList>
            <person name="Ahrendt S.R."/>
            <person name="Quandt C.A."/>
            <person name="Ciobanu D."/>
            <person name="Clum A."/>
            <person name="Salamov A."/>
            <person name="Andreopoulos B."/>
            <person name="Cheng J.F."/>
            <person name="Woyke T."/>
            <person name="Pelin A."/>
            <person name="Henrissat B."/>
            <person name="Reynolds N.K."/>
            <person name="Benny G.L."/>
            <person name="Smith M.E."/>
            <person name="James T.Y."/>
            <person name="Grigoriev I.V."/>
        </authorList>
    </citation>
    <scope>NUCLEOTIDE SEQUENCE [LARGE SCALE GENOMIC DNA]</scope>
    <source>
        <strain evidence="3">ATCC 52028</strain>
    </source>
</reference>
<dbReference type="EMBL" id="ML014157">
    <property type="protein sequence ID" value="RKP01929.1"/>
    <property type="molecule type" value="Genomic_DNA"/>
</dbReference>
<protein>
    <submittedName>
        <fullName evidence="2">Uncharacterized protein</fullName>
    </submittedName>
</protein>
<dbReference type="AlphaFoldDB" id="A0A4V1IUW0"/>
<dbReference type="Proteomes" id="UP000274922">
    <property type="component" value="Unassembled WGS sequence"/>
</dbReference>
<evidence type="ECO:0000256" key="1">
    <source>
        <dbReference type="SAM" id="MobiDB-lite"/>
    </source>
</evidence>
<name>A0A4V1IUW0_9FUNG</name>
<feature type="region of interest" description="Disordered" evidence="1">
    <location>
        <begin position="1"/>
        <end position="166"/>
    </location>
</feature>
<keyword evidence="3" id="KW-1185">Reference proteome</keyword>
<feature type="compositionally biased region" description="Pro residues" evidence="1">
    <location>
        <begin position="29"/>
        <end position="38"/>
    </location>
</feature>